<reference evidence="1" key="1">
    <citation type="submission" date="2022-05" db="EMBL/GenBank/DDBJ databases">
        <title>Novel Pseudomonas spp. Isolated from a Rainbow Trout Aquaculture Facility.</title>
        <authorList>
            <person name="Testerman T."/>
            <person name="Graf J."/>
        </authorList>
    </citation>
    <scope>NUCLEOTIDE SEQUENCE</scope>
    <source>
        <strain evidence="1">ID1050</strain>
    </source>
</reference>
<dbReference type="RefSeq" id="WP_120732757.1">
    <property type="nucleotide sequence ID" value="NZ_CP077085.1"/>
</dbReference>
<dbReference type="GeneID" id="97825144"/>
<accession>A0ABT5NFT6</accession>
<gene>
    <name evidence="1" type="ORF">M5G21_20835</name>
</gene>
<evidence type="ECO:0000313" key="1">
    <source>
        <dbReference type="EMBL" id="MDD0987407.1"/>
    </source>
</evidence>
<proteinExistence type="predicted"/>
<dbReference type="EMBL" id="JAMDHD010000032">
    <property type="protein sequence ID" value="MDD0987407.1"/>
    <property type="molecule type" value="Genomic_DNA"/>
</dbReference>
<dbReference type="Proteomes" id="UP001148189">
    <property type="component" value="Unassembled WGS sequence"/>
</dbReference>
<comment type="caution">
    <text evidence="1">The sequence shown here is derived from an EMBL/GenBank/DDBJ whole genome shotgun (WGS) entry which is preliminary data.</text>
</comment>
<name>A0ABT5NFT6_9PSED</name>
<sequence length="146" mass="16845">MRIQDHKLAWRWTDPAYAVLPNKVLAQMHSVTSDEAKALYKRAQGFMGNHGLSTELRPEMVSAEEAASEAGSNWLKQHQPHLEQPVSLSWDSETALRTTWGVFISYWPEFCYPASDDLVVFPESEAWMLLYHHEREFHFGRRAAKA</sequence>
<organism evidence="1 2">
    <name type="scientific">Pseudomonas shahriarae</name>
    <dbReference type="NCBI Taxonomy" id="2745512"/>
    <lineage>
        <taxon>Bacteria</taxon>
        <taxon>Pseudomonadati</taxon>
        <taxon>Pseudomonadota</taxon>
        <taxon>Gammaproteobacteria</taxon>
        <taxon>Pseudomonadales</taxon>
        <taxon>Pseudomonadaceae</taxon>
        <taxon>Pseudomonas</taxon>
    </lineage>
</organism>
<evidence type="ECO:0000313" key="2">
    <source>
        <dbReference type="Proteomes" id="UP001148189"/>
    </source>
</evidence>
<keyword evidence="2" id="KW-1185">Reference proteome</keyword>
<protein>
    <submittedName>
        <fullName evidence="1">Uncharacterized protein</fullName>
    </submittedName>
</protein>